<dbReference type="GeneID" id="956091"/>
<protein>
    <submittedName>
        <fullName evidence="1">DNA primase</fullName>
    </submittedName>
</protein>
<evidence type="ECO:0000313" key="2">
    <source>
        <dbReference type="Proteomes" id="UP000001794"/>
    </source>
</evidence>
<accession>Q8LTT8</accession>
<dbReference type="EMBL" id="AY095314">
    <property type="protein sequence ID" value="AAM28363.1"/>
    <property type="molecule type" value="Genomic_DNA"/>
</dbReference>
<name>Q8LTT8_9CAUD</name>
<sequence length="287" mass="32798">MRDSSFDTDILDMTTDLCIGERSDHLVCPCCRGGDSGERSLLVWCHADGLAYRCYRVKCGLSGKIGQSGYRPVSTKMRKPKCHTRQLHPEPLPNDVLDWYLDYFWWADAKMLRVNGVLWDETTERILYPIKSMTGTHEGYLARRYDDLVLDKSNFQGGKAKAYYNSLPTDYKMTCMMTPLKAQFDEWVVVVEDYPSAMRINTEIPCVALSGTSIQDATLMELVRAGKRKVCFVLDADATSKAASMVYNYGLHFEHLTFVPLFDADPKDMEDEDFDDLVDTIRRQLDV</sequence>
<organism evidence="1 2">
    <name type="scientific">Vibrio phage VpV262</name>
    <dbReference type="NCBI Taxonomy" id="2907796"/>
    <lineage>
        <taxon>Viruses</taxon>
        <taxon>Duplodnaviria</taxon>
        <taxon>Heunggongvirae</taxon>
        <taxon>Uroviricota</taxon>
        <taxon>Caudoviricetes</taxon>
        <taxon>Zobellviridae</taxon>
        <taxon>Vipivirus</taxon>
        <taxon>Vipivirus canadense</taxon>
    </lineage>
</organism>
<dbReference type="Proteomes" id="UP000001794">
    <property type="component" value="Segment"/>
</dbReference>
<dbReference type="RefSeq" id="NP_640276.1">
    <property type="nucleotide sequence ID" value="NC_003907.2"/>
</dbReference>
<reference evidence="1 2" key="1">
    <citation type="journal article" date="2003" name="Virology">
        <title>The complete sequence of marine bacteriophage VpV262 infecting vibrio parahaemolyticus indicates that an ancestral component of a T7 viral supergroup is widespread in the marine environment.</title>
        <authorList>
            <person name="Hardies S.C."/>
            <person name="Comeau A.M."/>
            <person name="Serwer P."/>
            <person name="Suttle C.A."/>
        </authorList>
    </citation>
    <scope>NUCLEOTIDE SEQUENCE</scope>
</reference>
<proteinExistence type="predicted"/>
<keyword evidence="2" id="KW-1185">Reference proteome</keyword>
<evidence type="ECO:0000313" key="1">
    <source>
        <dbReference type="EMBL" id="AAM28363.1"/>
    </source>
</evidence>
<dbReference type="KEGG" id="vg:956091"/>
<dbReference type="SUPFAM" id="SSF56731">
    <property type="entry name" value="DNA primase core"/>
    <property type="match status" value="1"/>
</dbReference>